<dbReference type="Proteomes" id="UP000652307">
    <property type="component" value="Unassembled WGS sequence"/>
</dbReference>
<reference evidence="3" key="1">
    <citation type="submission" date="2020-10" db="EMBL/GenBank/DDBJ databases">
        <title>Fervidococcus fontis strain 3639Fd - the first crenarchaeon capable of growth on lipids.</title>
        <authorList>
            <person name="Kochetkova T.V."/>
            <person name="Elcheninov A.G."/>
            <person name="Toschakov S.V."/>
            <person name="Kublanov I.V."/>
        </authorList>
    </citation>
    <scope>NUCLEOTIDE SEQUENCE</scope>
    <source>
        <strain evidence="3">3639Fd</strain>
    </source>
</reference>
<dbReference type="Gene3D" id="3.40.50.2000">
    <property type="entry name" value="Glycogen Phosphorylase B"/>
    <property type="match status" value="2"/>
</dbReference>
<keyword evidence="3" id="KW-0808">Transferase</keyword>
<protein>
    <submittedName>
        <fullName evidence="3">Glycosyltransferase family 4 protein</fullName>
    </submittedName>
</protein>
<proteinExistence type="predicted"/>
<dbReference type="Pfam" id="PF00534">
    <property type="entry name" value="Glycos_transf_1"/>
    <property type="match status" value="1"/>
</dbReference>
<evidence type="ECO:0000259" key="1">
    <source>
        <dbReference type="Pfam" id="PF00534"/>
    </source>
</evidence>
<dbReference type="EMBL" id="JADEZV010000002">
    <property type="protein sequence ID" value="MBE9391227.1"/>
    <property type="molecule type" value="Genomic_DNA"/>
</dbReference>
<evidence type="ECO:0000259" key="2">
    <source>
        <dbReference type="Pfam" id="PF13439"/>
    </source>
</evidence>
<dbReference type="InterPro" id="IPR028098">
    <property type="entry name" value="Glyco_trans_4-like_N"/>
</dbReference>
<sequence>MSPSYYPHIGGVEYVVKSIAERLARMGHDIIILAGKPDSEKPYEEVVNEVNVIRWPVWSPSGAYHTPKMHSKLDKQLRDVLNYLDVVHVHSAHSIFSVYTGLAVKKLKPDIRLVFTPHYHGGGHSFTRNALWFLWRRRMSKLVEISSMVHAVSKPEASRILNHYPKANEKLVVIPNGIEEDVLEYKWIGKDSDYMIYAGRIEKYKNLEKAIEVARQLGLKLLLIGNGPYKKRLEAEAERTYPNAVAFKNFLPRAQYLDLLSKARYVINPSEREAFSIFIAEALAMGVPAIISRNIAENLDVNGSEMLEGLVVVEKGLVETWNNVLRKYLSIY</sequence>
<evidence type="ECO:0000313" key="4">
    <source>
        <dbReference type="Proteomes" id="UP000652307"/>
    </source>
</evidence>
<dbReference type="PANTHER" id="PTHR45947:SF3">
    <property type="entry name" value="SULFOQUINOVOSYL TRANSFERASE SQD2"/>
    <property type="match status" value="1"/>
</dbReference>
<dbReference type="Pfam" id="PF13439">
    <property type="entry name" value="Glyco_transf_4"/>
    <property type="match status" value="1"/>
</dbReference>
<gene>
    <name evidence="3" type="ORF">IOK49_03945</name>
</gene>
<dbReference type="GO" id="GO:0016757">
    <property type="term" value="F:glycosyltransferase activity"/>
    <property type="evidence" value="ECO:0007669"/>
    <property type="project" value="InterPro"/>
</dbReference>
<comment type="caution">
    <text evidence="3">The sequence shown here is derived from an EMBL/GenBank/DDBJ whole genome shotgun (WGS) entry which is preliminary data.</text>
</comment>
<feature type="domain" description="Glycosyl transferase family 1" evidence="1">
    <location>
        <begin position="190"/>
        <end position="329"/>
    </location>
</feature>
<evidence type="ECO:0000313" key="3">
    <source>
        <dbReference type="EMBL" id="MBE9391227.1"/>
    </source>
</evidence>
<feature type="domain" description="Glycosyltransferase subfamily 4-like N-terminal" evidence="2">
    <location>
        <begin position="9"/>
        <end position="181"/>
    </location>
</feature>
<dbReference type="SUPFAM" id="SSF53756">
    <property type="entry name" value="UDP-Glycosyltransferase/glycogen phosphorylase"/>
    <property type="match status" value="1"/>
</dbReference>
<dbReference type="InterPro" id="IPR001296">
    <property type="entry name" value="Glyco_trans_1"/>
</dbReference>
<accession>A0A843ADM3</accession>
<dbReference type="CDD" id="cd03801">
    <property type="entry name" value="GT4_PimA-like"/>
    <property type="match status" value="1"/>
</dbReference>
<dbReference type="InterPro" id="IPR050194">
    <property type="entry name" value="Glycosyltransferase_grp1"/>
</dbReference>
<dbReference type="AlphaFoldDB" id="A0A843ADM3"/>
<organism evidence="3 4">
    <name type="scientific">Fervidicoccus fontis</name>
    <dbReference type="NCBI Taxonomy" id="683846"/>
    <lineage>
        <taxon>Archaea</taxon>
        <taxon>Thermoproteota</taxon>
        <taxon>Thermoprotei</taxon>
        <taxon>Fervidicoccales</taxon>
        <taxon>Fervidicoccaceae</taxon>
        <taxon>Fervidicoccus</taxon>
    </lineage>
</organism>
<dbReference type="PANTHER" id="PTHR45947">
    <property type="entry name" value="SULFOQUINOVOSYL TRANSFERASE SQD2"/>
    <property type="match status" value="1"/>
</dbReference>
<name>A0A843ADM3_9CREN</name>